<dbReference type="STRING" id="1302690.BUE76_00760"/>
<organism evidence="1 2">
    <name type="scientific">Cnuella takakiae</name>
    <dbReference type="NCBI Taxonomy" id="1302690"/>
    <lineage>
        <taxon>Bacteria</taxon>
        <taxon>Pseudomonadati</taxon>
        <taxon>Bacteroidota</taxon>
        <taxon>Chitinophagia</taxon>
        <taxon>Chitinophagales</taxon>
        <taxon>Chitinophagaceae</taxon>
        <taxon>Cnuella</taxon>
    </lineage>
</organism>
<evidence type="ECO:0000313" key="2">
    <source>
        <dbReference type="Proteomes" id="UP000184368"/>
    </source>
</evidence>
<keyword evidence="2" id="KW-1185">Reference proteome</keyword>
<sequence>MELDTFITETLVSIIKGVSNAQDFSKQDGARINRVRAYHKNGFE</sequence>
<dbReference type="AlphaFoldDB" id="A0A1M4SUG1"/>
<evidence type="ECO:0000313" key="1">
    <source>
        <dbReference type="EMBL" id="SHE35870.1"/>
    </source>
</evidence>
<reference evidence="1 2" key="1">
    <citation type="submission" date="2016-11" db="EMBL/GenBank/DDBJ databases">
        <authorList>
            <person name="Jaros S."/>
            <person name="Januszkiewicz K."/>
            <person name="Wedrychowicz H."/>
        </authorList>
    </citation>
    <scope>NUCLEOTIDE SEQUENCE [LARGE SCALE GENOMIC DNA]</scope>
    <source>
        <strain evidence="1 2">DSM 26897</strain>
    </source>
</reference>
<dbReference type="Proteomes" id="UP000184368">
    <property type="component" value="Unassembled WGS sequence"/>
</dbReference>
<protein>
    <submittedName>
        <fullName evidence="1">Uncharacterized protein</fullName>
    </submittedName>
</protein>
<gene>
    <name evidence="1" type="ORF">SAMN05444008_101240</name>
</gene>
<proteinExistence type="predicted"/>
<dbReference type="EMBL" id="FQUO01000001">
    <property type="protein sequence ID" value="SHE35870.1"/>
    <property type="molecule type" value="Genomic_DNA"/>
</dbReference>
<accession>A0A1M4SUG1</accession>
<name>A0A1M4SUG1_9BACT</name>